<evidence type="ECO:0000256" key="6">
    <source>
        <dbReference type="ARBA" id="ARBA00022989"/>
    </source>
</evidence>
<dbReference type="GO" id="GO:0020037">
    <property type="term" value="F:heme binding"/>
    <property type="evidence" value="ECO:0007669"/>
    <property type="project" value="InterPro"/>
</dbReference>
<keyword evidence="8" id="KW-0408">Iron</keyword>
<evidence type="ECO:0000256" key="2">
    <source>
        <dbReference type="ARBA" id="ARBA00010617"/>
    </source>
</evidence>
<dbReference type="Gene3D" id="1.10.630.10">
    <property type="entry name" value="Cytochrome P450"/>
    <property type="match status" value="1"/>
</dbReference>
<keyword evidence="9" id="KW-0503">Monooxygenase</keyword>
<dbReference type="InterPro" id="IPR050665">
    <property type="entry name" value="Cytochrome_P450_Monooxygen"/>
</dbReference>
<dbReference type="InterPro" id="IPR001128">
    <property type="entry name" value="Cyt_P450"/>
</dbReference>
<evidence type="ECO:0000313" key="12">
    <source>
        <dbReference type="EMBL" id="KAB1209462.1"/>
    </source>
</evidence>
<evidence type="ECO:0000256" key="3">
    <source>
        <dbReference type="ARBA" id="ARBA00022617"/>
    </source>
</evidence>
<organism evidence="12 13">
    <name type="scientific">Morella rubra</name>
    <name type="common">Chinese bayberry</name>
    <dbReference type="NCBI Taxonomy" id="262757"/>
    <lineage>
        <taxon>Eukaryota</taxon>
        <taxon>Viridiplantae</taxon>
        <taxon>Streptophyta</taxon>
        <taxon>Embryophyta</taxon>
        <taxon>Tracheophyta</taxon>
        <taxon>Spermatophyta</taxon>
        <taxon>Magnoliopsida</taxon>
        <taxon>eudicotyledons</taxon>
        <taxon>Gunneridae</taxon>
        <taxon>Pentapetalae</taxon>
        <taxon>rosids</taxon>
        <taxon>fabids</taxon>
        <taxon>Fagales</taxon>
        <taxon>Myricaceae</taxon>
        <taxon>Morella</taxon>
    </lineage>
</organism>
<name>A0A6A1V9C1_9ROSI</name>
<dbReference type="InterPro" id="IPR036396">
    <property type="entry name" value="Cyt_P450_sf"/>
</dbReference>
<evidence type="ECO:0000313" key="13">
    <source>
        <dbReference type="Proteomes" id="UP000516437"/>
    </source>
</evidence>
<dbReference type="EMBL" id="RXIC02000024">
    <property type="protein sequence ID" value="KAB1209462.1"/>
    <property type="molecule type" value="Genomic_DNA"/>
</dbReference>
<keyword evidence="13" id="KW-1185">Reference proteome</keyword>
<keyword evidence="3" id="KW-0349">Heme</keyword>
<dbReference type="PANTHER" id="PTHR24282">
    <property type="entry name" value="CYTOCHROME P450 FAMILY MEMBER"/>
    <property type="match status" value="1"/>
</dbReference>
<dbReference type="Pfam" id="PF00067">
    <property type="entry name" value="p450"/>
    <property type="match status" value="2"/>
</dbReference>
<evidence type="ECO:0000256" key="11">
    <source>
        <dbReference type="SAM" id="Phobius"/>
    </source>
</evidence>
<keyword evidence="10 11" id="KW-0472">Membrane</keyword>
<sequence>MLSLCDFSLYSLALPSMFLLLYGVGRVSYSIWWKPKSLERGIQRQGIRGTPYKPMIGDMKELVRAIIEAWSKPIYLTHQIVPRVDLFTLDIVQKYGKISMFWAGTTPRLIIMEPEQMKEVLSNKLGHFQKPPLNPLILILTKGLTTLEGEQWAKHRKIVNPAFHQERLKLTADAISRAAFGSSYEEGKRIFELQTELIMLTLEAMQTLYILGFRFVPTKKNRRRTELDKEIKSTIRNLIQRKLNAKRIEESSVDDLLGLLLQSNTQNNQPEDATSTKSNSLSIDEVIEECKQFYLAGQETTSSWLTWTMVVLAIHQDWQEKAREEVLLVCGKRNPNFEAITHLKIQLLVCLRDMKSTIKMLAKSYLNCQAPIIHGAIS</sequence>
<gene>
    <name evidence="12" type="ORF">CJ030_MR6G018841</name>
</gene>
<accession>A0A6A1V9C1</accession>
<comment type="caution">
    <text evidence="12">The sequence shown here is derived from an EMBL/GenBank/DDBJ whole genome shotgun (WGS) entry which is preliminary data.</text>
</comment>
<evidence type="ECO:0000256" key="7">
    <source>
        <dbReference type="ARBA" id="ARBA00023002"/>
    </source>
</evidence>
<dbReference type="Proteomes" id="UP000516437">
    <property type="component" value="Chromosome 6"/>
</dbReference>
<dbReference type="GO" id="GO:0016705">
    <property type="term" value="F:oxidoreductase activity, acting on paired donors, with incorporation or reduction of molecular oxygen"/>
    <property type="evidence" value="ECO:0007669"/>
    <property type="project" value="InterPro"/>
</dbReference>
<dbReference type="OrthoDB" id="1470350at2759"/>
<dbReference type="GO" id="GO:0004497">
    <property type="term" value="F:monooxygenase activity"/>
    <property type="evidence" value="ECO:0007669"/>
    <property type="project" value="UniProtKB-KW"/>
</dbReference>
<dbReference type="PRINTS" id="PR00463">
    <property type="entry name" value="EP450I"/>
</dbReference>
<dbReference type="AlphaFoldDB" id="A0A6A1V9C1"/>
<comment type="subcellular location">
    <subcellularLocation>
        <location evidence="1">Membrane</location>
        <topology evidence="1">Single-pass membrane protein</topology>
    </subcellularLocation>
</comment>
<keyword evidence="5" id="KW-0479">Metal-binding</keyword>
<evidence type="ECO:0000256" key="9">
    <source>
        <dbReference type="ARBA" id="ARBA00023033"/>
    </source>
</evidence>
<evidence type="ECO:0000256" key="1">
    <source>
        <dbReference type="ARBA" id="ARBA00004167"/>
    </source>
</evidence>
<proteinExistence type="inferred from homology"/>
<evidence type="ECO:0000256" key="4">
    <source>
        <dbReference type="ARBA" id="ARBA00022692"/>
    </source>
</evidence>
<dbReference type="PANTHER" id="PTHR24282:SF94">
    <property type="entry name" value="CYTOCHROME P450 72C1"/>
    <property type="match status" value="1"/>
</dbReference>
<evidence type="ECO:0000256" key="10">
    <source>
        <dbReference type="ARBA" id="ARBA00023136"/>
    </source>
</evidence>
<keyword evidence="7" id="KW-0560">Oxidoreductase</keyword>
<reference evidence="12 13" key="1">
    <citation type="journal article" date="2019" name="Plant Biotechnol. J.">
        <title>The red bayberry genome and genetic basis of sex determination.</title>
        <authorList>
            <person name="Jia H.M."/>
            <person name="Jia H.J."/>
            <person name="Cai Q.L."/>
            <person name="Wang Y."/>
            <person name="Zhao H.B."/>
            <person name="Yang W.F."/>
            <person name="Wang G.Y."/>
            <person name="Li Y.H."/>
            <person name="Zhan D.L."/>
            <person name="Shen Y.T."/>
            <person name="Niu Q.F."/>
            <person name="Chang L."/>
            <person name="Qiu J."/>
            <person name="Zhao L."/>
            <person name="Xie H.B."/>
            <person name="Fu W.Y."/>
            <person name="Jin J."/>
            <person name="Li X.W."/>
            <person name="Jiao Y."/>
            <person name="Zhou C.C."/>
            <person name="Tu T."/>
            <person name="Chai C.Y."/>
            <person name="Gao J.L."/>
            <person name="Fan L.J."/>
            <person name="van de Weg E."/>
            <person name="Wang J.Y."/>
            <person name="Gao Z.S."/>
        </authorList>
    </citation>
    <scope>NUCLEOTIDE SEQUENCE [LARGE SCALE GENOMIC DNA]</scope>
    <source>
        <tissue evidence="12">Leaves</tissue>
    </source>
</reference>
<keyword evidence="6 11" id="KW-1133">Transmembrane helix</keyword>
<comment type="similarity">
    <text evidence="2">Belongs to the cytochrome P450 family.</text>
</comment>
<evidence type="ECO:0000256" key="5">
    <source>
        <dbReference type="ARBA" id="ARBA00022723"/>
    </source>
</evidence>
<evidence type="ECO:0000256" key="8">
    <source>
        <dbReference type="ARBA" id="ARBA00023004"/>
    </source>
</evidence>
<feature type="transmembrane region" description="Helical" evidence="11">
    <location>
        <begin position="12"/>
        <end position="32"/>
    </location>
</feature>
<dbReference type="SUPFAM" id="SSF48264">
    <property type="entry name" value="Cytochrome P450"/>
    <property type="match status" value="1"/>
</dbReference>
<protein>
    <submittedName>
        <fullName evidence="12">Cytochrome P450 72A15</fullName>
    </submittedName>
</protein>
<dbReference type="GO" id="GO:0016020">
    <property type="term" value="C:membrane"/>
    <property type="evidence" value="ECO:0007669"/>
    <property type="project" value="UniProtKB-SubCell"/>
</dbReference>
<keyword evidence="4 11" id="KW-0812">Transmembrane</keyword>
<dbReference type="GO" id="GO:0005506">
    <property type="term" value="F:iron ion binding"/>
    <property type="evidence" value="ECO:0007669"/>
    <property type="project" value="InterPro"/>
</dbReference>
<dbReference type="InterPro" id="IPR002401">
    <property type="entry name" value="Cyt_P450_E_grp-I"/>
</dbReference>